<dbReference type="Proteomes" id="UP001732700">
    <property type="component" value="Chromosome 2A"/>
</dbReference>
<protein>
    <submittedName>
        <fullName evidence="1">Uncharacterized protein</fullName>
    </submittedName>
</protein>
<keyword evidence="2" id="KW-1185">Reference proteome</keyword>
<reference evidence="1" key="2">
    <citation type="submission" date="2025-09" db="UniProtKB">
        <authorList>
            <consortium name="EnsemblPlants"/>
        </authorList>
    </citation>
    <scope>IDENTIFICATION</scope>
</reference>
<organism evidence="1 2">
    <name type="scientific">Avena sativa</name>
    <name type="common">Oat</name>
    <dbReference type="NCBI Taxonomy" id="4498"/>
    <lineage>
        <taxon>Eukaryota</taxon>
        <taxon>Viridiplantae</taxon>
        <taxon>Streptophyta</taxon>
        <taxon>Embryophyta</taxon>
        <taxon>Tracheophyta</taxon>
        <taxon>Spermatophyta</taxon>
        <taxon>Magnoliopsida</taxon>
        <taxon>Liliopsida</taxon>
        <taxon>Poales</taxon>
        <taxon>Poaceae</taxon>
        <taxon>BOP clade</taxon>
        <taxon>Pooideae</taxon>
        <taxon>Poodae</taxon>
        <taxon>Poeae</taxon>
        <taxon>Poeae Chloroplast Group 1 (Aveneae type)</taxon>
        <taxon>Aveninae</taxon>
        <taxon>Avena</taxon>
    </lineage>
</organism>
<sequence>MGNIIVNTVRRFSRNNADAVPFRRYSSLSNGTPSTRRLDKCTCDKDSSVTRKHASAINTGANGCKSVCKEVDNETMDLTTCNSSRSGCFTLSIAHTEPCGGDEANKGQGKPKGTIQTDAIGHGSVSRPDSADLICNISADRMPHNLENESAKIRSLTDVISEDHITVSPKENYSTDPVVAEGVIRSPARDTHKYNELRLCSVSPGSTLFGRDAYEKLIDDDFNIGFKSIPKASGNREMVSFEDRAVCGPLDVRGSKSIPKASLKRRAKRKRTSRKASTKMMVPTENPETLASPDVKYPEMVQSPLTRSKAMALSVSTPEYHRLSSTSMGHLVVPPSDSGSRNIMSDVVTPLMIRTPLPNVRSSLTPSKAKVLSVPTPETLQLRSSRSGRVIVPRLDPATQSIIYNMDGSICGVTNSELQRPRECESERPAKRRKKSLCPIPYRGRSLDFNGNV</sequence>
<evidence type="ECO:0000313" key="1">
    <source>
        <dbReference type="EnsemblPlants" id="AVESA.00010b.r2.2AG0216510.2.CDS"/>
    </source>
</evidence>
<name>A0ACD5UA34_AVESA</name>
<evidence type="ECO:0000313" key="2">
    <source>
        <dbReference type="Proteomes" id="UP001732700"/>
    </source>
</evidence>
<dbReference type="EnsemblPlants" id="AVESA.00010b.r2.2AG0216510.2">
    <property type="protein sequence ID" value="AVESA.00010b.r2.2AG0216510.2.CDS"/>
    <property type="gene ID" value="AVESA.00010b.r2.2AG0216510"/>
</dbReference>
<reference evidence="1" key="1">
    <citation type="submission" date="2021-05" db="EMBL/GenBank/DDBJ databases">
        <authorList>
            <person name="Scholz U."/>
            <person name="Mascher M."/>
            <person name="Fiebig A."/>
        </authorList>
    </citation>
    <scope>NUCLEOTIDE SEQUENCE [LARGE SCALE GENOMIC DNA]</scope>
</reference>
<proteinExistence type="predicted"/>
<accession>A0ACD5UA34</accession>